<gene>
    <name evidence="2" type="ORF">PGLA2088_LOCUS45074</name>
</gene>
<comment type="caution">
    <text evidence="2">The sequence shown here is derived from an EMBL/GenBank/DDBJ whole genome shotgun (WGS) entry which is preliminary data.</text>
</comment>
<protein>
    <submittedName>
        <fullName evidence="2">Uncharacterized protein</fullName>
    </submittedName>
</protein>
<dbReference type="EMBL" id="CAJNNW010035525">
    <property type="protein sequence ID" value="CAE8728288.1"/>
    <property type="molecule type" value="Genomic_DNA"/>
</dbReference>
<name>A0A813LJ23_POLGL</name>
<organism evidence="2 3">
    <name type="scientific">Polarella glacialis</name>
    <name type="common">Dinoflagellate</name>
    <dbReference type="NCBI Taxonomy" id="89957"/>
    <lineage>
        <taxon>Eukaryota</taxon>
        <taxon>Sar</taxon>
        <taxon>Alveolata</taxon>
        <taxon>Dinophyceae</taxon>
        <taxon>Suessiales</taxon>
        <taxon>Suessiaceae</taxon>
        <taxon>Polarella</taxon>
    </lineage>
</organism>
<feature type="region of interest" description="Disordered" evidence="1">
    <location>
        <begin position="12"/>
        <end position="36"/>
    </location>
</feature>
<feature type="non-terminal residue" evidence="2">
    <location>
        <position position="1"/>
    </location>
</feature>
<proteinExistence type="predicted"/>
<evidence type="ECO:0000313" key="2">
    <source>
        <dbReference type="EMBL" id="CAE8728288.1"/>
    </source>
</evidence>
<feature type="non-terminal residue" evidence="2">
    <location>
        <position position="111"/>
    </location>
</feature>
<evidence type="ECO:0000256" key="1">
    <source>
        <dbReference type="SAM" id="MobiDB-lite"/>
    </source>
</evidence>
<dbReference type="Proteomes" id="UP000626109">
    <property type="component" value="Unassembled WGS sequence"/>
</dbReference>
<sequence length="111" mass="11861">ARRLWRAALRRGLGRGEAKGPRLQPPGHSSHGIVFGPLGDPGCGAVGSPVLARYPENQRLALPGAWQSLVGSRQDWRTGPASAADHLQRVVAQACRPQPTESDEQQVGARQ</sequence>
<evidence type="ECO:0000313" key="3">
    <source>
        <dbReference type="Proteomes" id="UP000626109"/>
    </source>
</evidence>
<accession>A0A813LJ23</accession>
<dbReference type="AlphaFoldDB" id="A0A813LJ23"/>
<reference evidence="2" key="1">
    <citation type="submission" date="2021-02" db="EMBL/GenBank/DDBJ databases">
        <authorList>
            <person name="Dougan E. K."/>
            <person name="Rhodes N."/>
            <person name="Thang M."/>
            <person name="Chan C."/>
        </authorList>
    </citation>
    <scope>NUCLEOTIDE SEQUENCE</scope>
</reference>